<gene>
    <name evidence="1" type="ORF">IAA64_02335</name>
</gene>
<reference evidence="1" key="2">
    <citation type="journal article" date="2021" name="PeerJ">
        <title>Extensive microbial diversity within the chicken gut microbiome revealed by metagenomics and culture.</title>
        <authorList>
            <person name="Gilroy R."/>
            <person name="Ravi A."/>
            <person name="Getino M."/>
            <person name="Pursley I."/>
            <person name="Horton D.L."/>
            <person name="Alikhan N.F."/>
            <person name="Baker D."/>
            <person name="Gharbi K."/>
            <person name="Hall N."/>
            <person name="Watson M."/>
            <person name="Adriaenssens E.M."/>
            <person name="Foster-Nyarko E."/>
            <person name="Jarju S."/>
            <person name="Secka A."/>
            <person name="Antonio M."/>
            <person name="Oren A."/>
            <person name="Chaudhuri R.R."/>
            <person name="La Ragione R."/>
            <person name="Hildebrand F."/>
            <person name="Pallen M.J."/>
        </authorList>
    </citation>
    <scope>NUCLEOTIDE SEQUENCE</scope>
    <source>
        <strain evidence="1">CHK183-6373</strain>
    </source>
</reference>
<dbReference type="EMBL" id="DVOT01000044">
    <property type="protein sequence ID" value="HIV26781.1"/>
    <property type="molecule type" value="Genomic_DNA"/>
</dbReference>
<comment type="caution">
    <text evidence="1">The sequence shown here is derived from an EMBL/GenBank/DDBJ whole genome shotgun (WGS) entry which is preliminary data.</text>
</comment>
<accession>A0A9D1P6B7</accession>
<dbReference type="SUPFAM" id="SSF53850">
    <property type="entry name" value="Periplasmic binding protein-like II"/>
    <property type="match status" value="2"/>
</dbReference>
<evidence type="ECO:0000313" key="1">
    <source>
        <dbReference type="EMBL" id="HIV26781.1"/>
    </source>
</evidence>
<reference evidence="1" key="1">
    <citation type="submission" date="2020-10" db="EMBL/GenBank/DDBJ databases">
        <authorList>
            <person name="Gilroy R."/>
        </authorList>
    </citation>
    <scope>NUCLEOTIDE SEQUENCE</scope>
    <source>
        <strain evidence="1">CHK183-6373</strain>
    </source>
</reference>
<protein>
    <submittedName>
        <fullName evidence="1">Uncharacterized protein</fullName>
    </submittedName>
</protein>
<sequence>MAEHGLGHIGRVRDWECVTQDGCAEKRALRLAQGDLPDIFFRAALTNEEVASLASAGQLVDLAPMLEQYAPNFSALMERDPTIRLSTYFTSRAVDFITGVSDIEAEWDEYVDTMKSMGIEEGIAIYQEAYDNYMAKLNG</sequence>
<dbReference type="AlphaFoldDB" id="A0A9D1P6B7"/>
<dbReference type="Proteomes" id="UP000886884">
    <property type="component" value="Unassembled WGS sequence"/>
</dbReference>
<proteinExistence type="predicted"/>
<evidence type="ECO:0000313" key="2">
    <source>
        <dbReference type="Proteomes" id="UP000886884"/>
    </source>
</evidence>
<dbReference type="Gene3D" id="3.40.190.10">
    <property type="entry name" value="Periplasmic binding protein-like II"/>
    <property type="match status" value="2"/>
</dbReference>
<organism evidence="1 2">
    <name type="scientific">Candidatus Ornithocaccomicrobium faecavium</name>
    <dbReference type="NCBI Taxonomy" id="2840890"/>
    <lineage>
        <taxon>Bacteria</taxon>
        <taxon>Bacillati</taxon>
        <taxon>Bacillota</taxon>
        <taxon>Clostridia</taxon>
        <taxon>Candidatus Ornithocaccomicrobium</taxon>
    </lineage>
</organism>
<name>A0A9D1P6B7_9FIRM</name>